<dbReference type="OrthoDB" id="57498at135613"/>
<dbReference type="KEGG" id="tsy:THSYN_18870"/>
<dbReference type="AlphaFoldDB" id="A0A2K8UB85"/>
<name>A0A2K8UB85_9GAMM</name>
<evidence type="ECO:0000313" key="2">
    <source>
        <dbReference type="Proteomes" id="UP000232638"/>
    </source>
</evidence>
<evidence type="ECO:0000313" key="1">
    <source>
        <dbReference type="EMBL" id="AUB82797.1"/>
    </source>
</evidence>
<dbReference type="Proteomes" id="UP000232638">
    <property type="component" value="Chromosome"/>
</dbReference>
<keyword evidence="2" id="KW-1185">Reference proteome</keyword>
<gene>
    <name evidence="1" type="ORF">THSYN_18870</name>
</gene>
<accession>A0A2K8UB85</accession>
<sequence>MTRITNYLDFKNRLGALPLRAQRQLAATFIGEVLDLAKDPRIRHAVEVAAKGDATAEELAATHHAVHAIYVESNPQSDLLEMDFARQAAHFVTAACLVSLSPADSKAAPAHLAQKVAMYCRMARTCSSMRHDDDTPDFSALGSVVERLVEGQYRQAEAFEAAQNLGLGVSLVSTGRIG</sequence>
<reference evidence="1 2" key="1">
    <citation type="submission" date="2017-03" db="EMBL/GenBank/DDBJ databases">
        <title>Complete genome sequence of Candidatus 'Thiodictyon syntrophicum' sp. nov. strain Cad16T, a photolithoautotroph purple sulfur bacterium isolated from an alpine meromictic lake.</title>
        <authorList>
            <person name="Luedin S.M."/>
            <person name="Pothier J.F."/>
            <person name="Danza F."/>
            <person name="Storelli N."/>
            <person name="Wittwer M."/>
            <person name="Tonolla M."/>
        </authorList>
    </citation>
    <scope>NUCLEOTIDE SEQUENCE [LARGE SCALE GENOMIC DNA]</scope>
    <source>
        <strain evidence="1 2">Cad16T</strain>
    </source>
</reference>
<dbReference type="RefSeq" id="WP_100920503.1">
    <property type="nucleotide sequence ID" value="NZ_CP020370.1"/>
</dbReference>
<proteinExistence type="predicted"/>
<protein>
    <submittedName>
        <fullName evidence="1">Uncharacterized protein</fullName>
    </submittedName>
</protein>
<organism evidence="1 2">
    <name type="scientific">Candidatus Thiodictyon syntrophicum</name>
    <dbReference type="NCBI Taxonomy" id="1166950"/>
    <lineage>
        <taxon>Bacteria</taxon>
        <taxon>Pseudomonadati</taxon>
        <taxon>Pseudomonadota</taxon>
        <taxon>Gammaproteobacteria</taxon>
        <taxon>Chromatiales</taxon>
        <taxon>Chromatiaceae</taxon>
        <taxon>Thiodictyon</taxon>
    </lineage>
</organism>
<dbReference type="EMBL" id="CP020370">
    <property type="protein sequence ID" value="AUB82797.1"/>
    <property type="molecule type" value="Genomic_DNA"/>
</dbReference>